<feature type="domain" description="VWFA" evidence="2">
    <location>
        <begin position="402"/>
        <end position="599"/>
    </location>
</feature>
<dbReference type="PANTHER" id="PTHR30632:SF0">
    <property type="entry name" value="SULFATE-BINDING PROTEIN"/>
    <property type="match status" value="1"/>
</dbReference>
<evidence type="ECO:0000313" key="4">
    <source>
        <dbReference type="Proteomes" id="UP000251995"/>
    </source>
</evidence>
<evidence type="ECO:0000313" key="3">
    <source>
        <dbReference type="EMBL" id="AXE40179.1"/>
    </source>
</evidence>
<evidence type="ECO:0000256" key="1">
    <source>
        <dbReference type="SAM" id="SignalP"/>
    </source>
</evidence>
<dbReference type="PROSITE" id="PS50234">
    <property type="entry name" value="VWFA"/>
    <property type="match status" value="1"/>
</dbReference>
<dbReference type="InterPro" id="IPR036465">
    <property type="entry name" value="vWFA_dom_sf"/>
</dbReference>
<organism evidence="3 4">
    <name type="scientific">Acidipropionibacterium virtanenii</name>
    <dbReference type="NCBI Taxonomy" id="2057246"/>
    <lineage>
        <taxon>Bacteria</taxon>
        <taxon>Bacillati</taxon>
        <taxon>Actinomycetota</taxon>
        <taxon>Actinomycetes</taxon>
        <taxon>Propionibacteriales</taxon>
        <taxon>Propionibacteriaceae</taxon>
        <taxon>Acidipropionibacterium</taxon>
    </lineage>
</organism>
<dbReference type="KEGG" id="acij:JS278_03045"/>
<dbReference type="PROSITE" id="PS51257">
    <property type="entry name" value="PROKAR_LIPOPROTEIN"/>
    <property type="match status" value="1"/>
</dbReference>
<dbReference type="SUPFAM" id="SSF53300">
    <property type="entry name" value="vWA-like"/>
    <property type="match status" value="1"/>
</dbReference>
<feature type="chain" id="PRO_5038764498" description="VWFA domain-containing protein" evidence="1">
    <location>
        <begin position="26"/>
        <end position="603"/>
    </location>
</feature>
<dbReference type="AlphaFoldDB" id="A0A344UY31"/>
<dbReference type="SUPFAM" id="SSF53850">
    <property type="entry name" value="Periplasmic binding protein-like II"/>
    <property type="match status" value="1"/>
</dbReference>
<dbReference type="EMBL" id="CP025198">
    <property type="protein sequence ID" value="AXE40179.1"/>
    <property type="molecule type" value="Genomic_DNA"/>
</dbReference>
<keyword evidence="4" id="KW-1185">Reference proteome</keyword>
<dbReference type="Pfam" id="PF13519">
    <property type="entry name" value="VWA_2"/>
    <property type="match status" value="1"/>
</dbReference>
<dbReference type="InterPro" id="IPR050682">
    <property type="entry name" value="ModA/WtpA"/>
</dbReference>
<reference evidence="3 4" key="1">
    <citation type="submission" date="2017-12" db="EMBL/GenBank/DDBJ databases">
        <title>The whole genome sequence of the Acidipropionibacterium virtanenii sp. nov. type strain JS278.</title>
        <authorList>
            <person name="Laine P."/>
            <person name="Deptula P."/>
            <person name="Varmanen P."/>
            <person name="Auvinen P."/>
        </authorList>
    </citation>
    <scope>NUCLEOTIDE SEQUENCE [LARGE SCALE GENOMIC DNA]</scope>
    <source>
        <strain evidence="3 4">JS278</strain>
    </source>
</reference>
<sequence>MLTGRVPLRFRVAVIATVAGSMVLAGCGAGSSKSSSGGDGCTDVVVATSSEKVNLMEKLGERFKDSEQAKGLAGCATIRPVNVASGKASEYLSASTKTWPLGAADAPAIWSPASTVWTDRVTSIAGDKVFTEAKSFTRTPIVFGMPESMARALGYPGKQISIKQIHDLIKNPKGWDAVGKPLWGSFKIAKTNPNSSTSGLSTLLMQAYAADGKQKDLTTDDVAKAKTFSQAFESGAIHYGDTTGKVLANLADRSSGQGSSYVSAVAVEETSIYNYNIGNPDSHTVQPGEKLTPPSEKLVAVYPKEGSMWSDNPAAVLGADWVTAEQKAAATAFVSFLHTKEAQQLLPDYGFRPLDSSVDASRKLNDKVGIDLKKPAVTLPQPSAQVVSAAIDQWAQIRKPSAVLQLVDVSGSMSGSIGGGKTRLDGAIEGATSTLGAVRPTDEIGVWAFTTGMTSTIDGRAAPGIGVVRPFSTLGADKEGLKSDIRDLANTRQGGTPLYDAVNTAYDYMKKHAESGRINAIIVLSDGEDAGSKMALSTLIQKLNADQKEGGDDKPVRIFTIAYSKNADTNTLGRLAKASGGQSFDATDPTKITDVFQQVMNNF</sequence>
<gene>
    <name evidence="3" type="ORF">JS278_03045</name>
</gene>
<proteinExistence type="predicted"/>
<dbReference type="Gene3D" id="3.40.50.410">
    <property type="entry name" value="von Willebrand factor, type A domain"/>
    <property type="match status" value="1"/>
</dbReference>
<dbReference type="GO" id="GO:0030973">
    <property type="term" value="F:molybdate ion binding"/>
    <property type="evidence" value="ECO:0007669"/>
    <property type="project" value="TreeGrafter"/>
</dbReference>
<evidence type="ECO:0000259" key="2">
    <source>
        <dbReference type="PROSITE" id="PS50234"/>
    </source>
</evidence>
<dbReference type="InterPro" id="IPR002035">
    <property type="entry name" value="VWF_A"/>
</dbReference>
<dbReference type="SMART" id="SM00327">
    <property type="entry name" value="VWA"/>
    <property type="match status" value="1"/>
</dbReference>
<dbReference type="Pfam" id="PF13531">
    <property type="entry name" value="SBP_bac_11"/>
    <property type="match status" value="1"/>
</dbReference>
<dbReference type="RefSeq" id="WP_114045928.1">
    <property type="nucleotide sequence ID" value="NZ_CP025198.1"/>
</dbReference>
<dbReference type="OrthoDB" id="5621159at2"/>
<feature type="signal peptide" evidence="1">
    <location>
        <begin position="1"/>
        <end position="25"/>
    </location>
</feature>
<dbReference type="Gene3D" id="3.40.190.10">
    <property type="entry name" value="Periplasmic binding protein-like II"/>
    <property type="match status" value="1"/>
</dbReference>
<accession>A0A344UY31</accession>
<protein>
    <recommendedName>
        <fullName evidence="2">VWFA domain-containing protein</fullName>
    </recommendedName>
</protein>
<dbReference type="Proteomes" id="UP000251995">
    <property type="component" value="Chromosome"/>
</dbReference>
<name>A0A344UY31_9ACTN</name>
<dbReference type="GO" id="GO:0015689">
    <property type="term" value="P:molybdate ion transport"/>
    <property type="evidence" value="ECO:0007669"/>
    <property type="project" value="TreeGrafter"/>
</dbReference>
<keyword evidence="1" id="KW-0732">Signal</keyword>
<dbReference type="PANTHER" id="PTHR30632">
    <property type="entry name" value="MOLYBDATE-BINDING PERIPLASMIC PROTEIN"/>
    <property type="match status" value="1"/>
</dbReference>